<dbReference type="CDD" id="cd10448">
    <property type="entry name" value="GIY-YIG_unchar_3"/>
    <property type="match status" value="1"/>
</dbReference>
<accession>A0A1G1SSA8</accession>
<dbReference type="Gene3D" id="3.40.1440.10">
    <property type="entry name" value="GIY-YIG endonuclease"/>
    <property type="match status" value="1"/>
</dbReference>
<dbReference type="InterPro" id="IPR035901">
    <property type="entry name" value="GIY-YIG_endonuc_sf"/>
</dbReference>
<dbReference type="Proteomes" id="UP000177506">
    <property type="component" value="Unassembled WGS sequence"/>
</dbReference>
<dbReference type="OrthoDB" id="1495241at2"/>
<name>A0A1G1SSA8_9BACT</name>
<dbReference type="InterPro" id="IPR000305">
    <property type="entry name" value="GIY-YIG_endonuc"/>
</dbReference>
<dbReference type="PANTHER" id="PTHR34477:SF5">
    <property type="entry name" value="BSL5627 PROTEIN"/>
    <property type="match status" value="1"/>
</dbReference>
<dbReference type="Pfam" id="PF01541">
    <property type="entry name" value="GIY-YIG"/>
    <property type="match status" value="1"/>
</dbReference>
<sequence length="83" mass="9507">MYVLTNQTQTVLYIGVTNDLIRRLHEHSSNRGDASKLTGRYQADLLVYFETAPDATQAITREKQLKGWMRRKKDALINALNPS</sequence>
<dbReference type="AlphaFoldDB" id="A0A1G1SSA8"/>
<protein>
    <recommendedName>
        <fullName evidence="2">GIY-YIG domain-containing protein</fullName>
    </recommendedName>
</protein>
<dbReference type="PROSITE" id="PS50164">
    <property type="entry name" value="GIY_YIG"/>
    <property type="match status" value="1"/>
</dbReference>
<comment type="caution">
    <text evidence="3">The sequence shown here is derived from an EMBL/GenBank/DDBJ whole genome shotgun (WGS) entry which is preliminary data.</text>
</comment>
<proteinExistence type="inferred from homology"/>
<comment type="similarity">
    <text evidence="1">Belongs to the UPF0213 family.</text>
</comment>
<dbReference type="InterPro" id="IPR050190">
    <property type="entry name" value="UPF0213_domain"/>
</dbReference>
<organism evidence="3 4">
    <name type="scientific">Hymenobacter coccineus</name>
    <dbReference type="NCBI Taxonomy" id="1908235"/>
    <lineage>
        <taxon>Bacteria</taxon>
        <taxon>Pseudomonadati</taxon>
        <taxon>Bacteroidota</taxon>
        <taxon>Cytophagia</taxon>
        <taxon>Cytophagales</taxon>
        <taxon>Hymenobacteraceae</taxon>
        <taxon>Hymenobacter</taxon>
    </lineage>
</organism>
<reference evidence="3 4" key="1">
    <citation type="submission" date="2016-08" db="EMBL/GenBank/DDBJ databases">
        <title>Hymenobacter coccineus sp. nov., Hymenobacter lapidarius sp. nov. and Hymenobacter glacialis sp. nov., isolated from Antarctic soil.</title>
        <authorList>
            <person name="Sedlacek I."/>
            <person name="Kralova S."/>
            <person name="Kyrova K."/>
            <person name="Maslanova I."/>
            <person name="Stankova E."/>
            <person name="Vrbovska V."/>
            <person name="Nemec M."/>
            <person name="Bartak M."/>
            <person name="Svec P."/>
            <person name="Busse H.-J."/>
            <person name="Pantucek R."/>
        </authorList>
    </citation>
    <scope>NUCLEOTIDE SEQUENCE [LARGE SCALE GENOMIC DNA]</scope>
    <source>
        <strain evidence="3 4">CCM 8649</strain>
    </source>
</reference>
<evidence type="ECO:0000259" key="2">
    <source>
        <dbReference type="PROSITE" id="PS50164"/>
    </source>
</evidence>
<gene>
    <name evidence="3" type="ORF">BEN49_03180</name>
</gene>
<keyword evidence="4" id="KW-1185">Reference proteome</keyword>
<dbReference type="SUPFAM" id="SSF82771">
    <property type="entry name" value="GIY-YIG endonuclease"/>
    <property type="match status" value="1"/>
</dbReference>
<evidence type="ECO:0000313" key="4">
    <source>
        <dbReference type="Proteomes" id="UP000177506"/>
    </source>
</evidence>
<evidence type="ECO:0000256" key="1">
    <source>
        <dbReference type="ARBA" id="ARBA00007435"/>
    </source>
</evidence>
<feature type="domain" description="GIY-YIG" evidence="2">
    <location>
        <begin position="1"/>
        <end position="75"/>
    </location>
</feature>
<dbReference type="EMBL" id="MDZA01000448">
    <property type="protein sequence ID" value="OGX81519.1"/>
    <property type="molecule type" value="Genomic_DNA"/>
</dbReference>
<dbReference type="PANTHER" id="PTHR34477">
    <property type="entry name" value="UPF0213 PROTEIN YHBQ"/>
    <property type="match status" value="1"/>
</dbReference>
<dbReference type="RefSeq" id="WP_070747315.1">
    <property type="nucleotide sequence ID" value="NZ_MDZA01000448.1"/>
</dbReference>
<evidence type="ECO:0000313" key="3">
    <source>
        <dbReference type="EMBL" id="OGX81519.1"/>
    </source>
</evidence>